<feature type="coiled-coil region" evidence="1">
    <location>
        <begin position="109"/>
        <end position="139"/>
    </location>
</feature>
<dbReference type="AlphaFoldDB" id="X6PEP8"/>
<feature type="compositionally biased region" description="Low complexity" evidence="2">
    <location>
        <begin position="1"/>
        <end position="34"/>
    </location>
</feature>
<feature type="compositionally biased region" description="Low complexity" evidence="2">
    <location>
        <begin position="193"/>
        <end position="203"/>
    </location>
</feature>
<feature type="non-terminal residue" evidence="3">
    <location>
        <position position="1"/>
    </location>
</feature>
<feature type="compositionally biased region" description="Polar residues" evidence="2">
    <location>
        <begin position="55"/>
        <end position="70"/>
    </location>
</feature>
<protein>
    <submittedName>
        <fullName evidence="3">Uncharacterized protein</fullName>
    </submittedName>
</protein>
<accession>X6PEP8</accession>
<evidence type="ECO:0000256" key="2">
    <source>
        <dbReference type="SAM" id="MobiDB-lite"/>
    </source>
</evidence>
<feature type="region of interest" description="Disordered" evidence="2">
    <location>
        <begin position="149"/>
        <end position="213"/>
    </location>
</feature>
<evidence type="ECO:0000313" key="3">
    <source>
        <dbReference type="EMBL" id="ETO36691.1"/>
    </source>
</evidence>
<feature type="region of interest" description="Disordered" evidence="2">
    <location>
        <begin position="1"/>
        <end position="80"/>
    </location>
</feature>
<gene>
    <name evidence="3" type="ORF">RFI_00374</name>
</gene>
<dbReference type="EMBL" id="ASPP01000383">
    <property type="protein sequence ID" value="ETO36691.1"/>
    <property type="molecule type" value="Genomic_DNA"/>
</dbReference>
<comment type="caution">
    <text evidence="3">The sequence shown here is derived from an EMBL/GenBank/DDBJ whole genome shotgun (WGS) entry which is preliminary data.</text>
</comment>
<reference evidence="3 4" key="1">
    <citation type="journal article" date="2013" name="Curr. Biol.">
        <title>The Genome of the Foraminiferan Reticulomyxa filosa.</title>
        <authorList>
            <person name="Glockner G."/>
            <person name="Hulsmann N."/>
            <person name="Schleicher M."/>
            <person name="Noegel A.A."/>
            <person name="Eichinger L."/>
            <person name="Gallinger C."/>
            <person name="Pawlowski J."/>
            <person name="Sierra R."/>
            <person name="Euteneuer U."/>
            <person name="Pillet L."/>
            <person name="Moustafa A."/>
            <person name="Platzer M."/>
            <person name="Groth M."/>
            <person name="Szafranski K."/>
            <person name="Schliwa M."/>
        </authorList>
    </citation>
    <scope>NUCLEOTIDE SEQUENCE [LARGE SCALE GENOMIC DNA]</scope>
</reference>
<keyword evidence="4" id="KW-1185">Reference proteome</keyword>
<name>X6PEP8_RETFI</name>
<keyword evidence="1" id="KW-0175">Coiled coil</keyword>
<organism evidence="3 4">
    <name type="scientific">Reticulomyxa filosa</name>
    <dbReference type="NCBI Taxonomy" id="46433"/>
    <lineage>
        <taxon>Eukaryota</taxon>
        <taxon>Sar</taxon>
        <taxon>Rhizaria</taxon>
        <taxon>Retaria</taxon>
        <taxon>Foraminifera</taxon>
        <taxon>Monothalamids</taxon>
        <taxon>Reticulomyxidae</taxon>
        <taxon>Reticulomyxa</taxon>
    </lineage>
</organism>
<dbReference type="Proteomes" id="UP000023152">
    <property type="component" value="Unassembled WGS sequence"/>
</dbReference>
<evidence type="ECO:0000313" key="4">
    <source>
        <dbReference type="Proteomes" id="UP000023152"/>
    </source>
</evidence>
<evidence type="ECO:0000256" key="1">
    <source>
        <dbReference type="SAM" id="Coils"/>
    </source>
</evidence>
<proteinExistence type="predicted"/>
<sequence length="213" mass="23648">QKQQPQQQQKQQPQKQQAQQQKQPQQKQQKQAAPGDIAGVDADEIERQRAIWEHIQQQNNRSPRSEQNVGAQPAPQVQLEEAPILSELGLSPEQQMQVLAQQQKIFSQIRQQENERKVQEEAEKLAKQLQQQVNSQNAQPFSVAVDPNQNKFEVNAPPPAFGGLPPINYEEEAPPPAFGGLPPVNDDDPAPPAAFDGLIIGGPLPQPPDDDNI</sequence>